<evidence type="ECO:0000256" key="1">
    <source>
        <dbReference type="SAM" id="SignalP"/>
    </source>
</evidence>
<dbReference type="SUPFAM" id="SSF54427">
    <property type="entry name" value="NTF2-like"/>
    <property type="match status" value="1"/>
</dbReference>
<name>A0A846N4X2_9PROT</name>
<protein>
    <submittedName>
        <fullName evidence="2">Putative ester cyclase</fullName>
    </submittedName>
</protein>
<accession>A0A846N4X2</accession>
<sequence length="158" mass="17131">MAFKPSLALSAVMLLSPTFAQSQEPPPAVQAFYQFWASGDESLLPRAIAPSFTDHTLPAGRPQGPEGPAFASHKFRAAVPDLSLTIEKMIIAGEYVTVHMQFHGHFTGSFGSHKGKGQAIDFIATDLVKVTDGRITDNWHIEDNLTLLSQMGIAKIEP</sequence>
<dbReference type="GO" id="GO:0030638">
    <property type="term" value="P:polyketide metabolic process"/>
    <property type="evidence" value="ECO:0007669"/>
    <property type="project" value="InterPro"/>
</dbReference>
<dbReference type="Pfam" id="PF07366">
    <property type="entry name" value="SnoaL"/>
    <property type="match status" value="1"/>
</dbReference>
<dbReference type="InterPro" id="IPR032710">
    <property type="entry name" value="NTF2-like_dom_sf"/>
</dbReference>
<dbReference type="Gene3D" id="3.10.450.50">
    <property type="match status" value="1"/>
</dbReference>
<dbReference type="AlphaFoldDB" id="A0A846N4X2"/>
<reference evidence="2 3" key="1">
    <citation type="submission" date="2020-03" db="EMBL/GenBank/DDBJ databases">
        <title>Genomic Encyclopedia of Type Strains, Phase IV (KMG-IV): sequencing the most valuable type-strain genomes for metagenomic binning, comparative biology and taxonomic classification.</title>
        <authorList>
            <person name="Goeker M."/>
        </authorList>
    </citation>
    <scope>NUCLEOTIDE SEQUENCE [LARGE SCALE GENOMIC DNA]</scope>
    <source>
        <strain evidence="2 3">DSM 19867</strain>
    </source>
</reference>
<dbReference type="PANTHER" id="PTHR38436:SF1">
    <property type="entry name" value="ESTER CYCLASE"/>
    <property type="match status" value="1"/>
</dbReference>
<dbReference type="EMBL" id="JAASRM010000001">
    <property type="protein sequence ID" value="NIK90232.1"/>
    <property type="molecule type" value="Genomic_DNA"/>
</dbReference>
<feature type="signal peptide" evidence="1">
    <location>
        <begin position="1"/>
        <end position="22"/>
    </location>
</feature>
<comment type="caution">
    <text evidence="2">The sequence shown here is derived from an EMBL/GenBank/DDBJ whole genome shotgun (WGS) entry which is preliminary data.</text>
</comment>
<feature type="chain" id="PRO_5032992031" evidence="1">
    <location>
        <begin position="23"/>
        <end position="158"/>
    </location>
</feature>
<dbReference type="RefSeq" id="WP_167084606.1">
    <property type="nucleotide sequence ID" value="NZ_BAAADC010000001.1"/>
</dbReference>
<dbReference type="Proteomes" id="UP000570514">
    <property type="component" value="Unassembled WGS sequence"/>
</dbReference>
<proteinExistence type="predicted"/>
<evidence type="ECO:0000313" key="2">
    <source>
        <dbReference type="EMBL" id="NIK90232.1"/>
    </source>
</evidence>
<dbReference type="PANTHER" id="PTHR38436">
    <property type="entry name" value="POLYKETIDE CYCLASE SNOAL-LIKE DOMAIN"/>
    <property type="match status" value="1"/>
</dbReference>
<evidence type="ECO:0000313" key="3">
    <source>
        <dbReference type="Proteomes" id="UP000570514"/>
    </source>
</evidence>
<organism evidence="2 3">
    <name type="scientific">Rhizomicrobium palustre</name>
    <dbReference type="NCBI Taxonomy" id="189966"/>
    <lineage>
        <taxon>Bacteria</taxon>
        <taxon>Pseudomonadati</taxon>
        <taxon>Pseudomonadota</taxon>
        <taxon>Alphaproteobacteria</taxon>
        <taxon>Micropepsales</taxon>
        <taxon>Micropepsaceae</taxon>
        <taxon>Rhizomicrobium</taxon>
    </lineage>
</organism>
<gene>
    <name evidence="2" type="ORF">FHS83_003550</name>
</gene>
<dbReference type="InterPro" id="IPR009959">
    <property type="entry name" value="Cyclase_SnoaL-like"/>
</dbReference>
<keyword evidence="3" id="KW-1185">Reference proteome</keyword>
<keyword evidence="1" id="KW-0732">Signal</keyword>